<dbReference type="GO" id="GO:0005524">
    <property type="term" value="F:ATP binding"/>
    <property type="evidence" value="ECO:0007669"/>
    <property type="project" value="UniProtKB-KW"/>
</dbReference>
<gene>
    <name evidence="4" type="ORF">S01H1_45579</name>
</gene>
<dbReference type="PANTHER" id="PTHR43334">
    <property type="entry name" value="ACETATE--COA LIGASE [ADP-FORMING]"/>
    <property type="match status" value="1"/>
</dbReference>
<keyword evidence="1" id="KW-0436">Ligase</keyword>
<protein>
    <recommendedName>
        <fullName evidence="5">ATP-grasp domain-containing protein</fullName>
    </recommendedName>
</protein>
<comment type="caution">
    <text evidence="4">The sequence shown here is derived from an EMBL/GenBank/DDBJ whole genome shotgun (WGS) entry which is preliminary data.</text>
</comment>
<dbReference type="Pfam" id="PF13549">
    <property type="entry name" value="ATP-grasp_5"/>
    <property type="match status" value="1"/>
</dbReference>
<evidence type="ECO:0000256" key="1">
    <source>
        <dbReference type="ARBA" id="ARBA00022598"/>
    </source>
</evidence>
<evidence type="ECO:0000256" key="3">
    <source>
        <dbReference type="ARBA" id="ARBA00022840"/>
    </source>
</evidence>
<keyword evidence="3" id="KW-0067">ATP-binding</keyword>
<feature type="non-terminal residue" evidence="4">
    <location>
        <position position="1"/>
    </location>
</feature>
<dbReference type="EMBL" id="BARS01029136">
    <property type="protein sequence ID" value="GAG01273.1"/>
    <property type="molecule type" value="Genomic_DNA"/>
</dbReference>
<dbReference type="GO" id="GO:0016874">
    <property type="term" value="F:ligase activity"/>
    <property type="evidence" value="ECO:0007669"/>
    <property type="project" value="UniProtKB-KW"/>
</dbReference>
<proteinExistence type="predicted"/>
<accession>X0ULP6</accession>
<organism evidence="4">
    <name type="scientific">marine sediment metagenome</name>
    <dbReference type="NCBI Taxonomy" id="412755"/>
    <lineage>
        <taxon>unclassified sequences</taxon>
        <taxon>metagenomes</taxon>
        <taxon>ecological metagenomes</taxon>
    </lineage>
</organism>
<dbReference type="SUPFAM" id="SSF56059">
    <property type="entry name" value="Glutathione synthetase ATP-binding domain-like"/>
    <property type="match status" value="1"/>
</dbReference>
<sequence>HKTEVGGVVLSCCSSDEVKQAFNRIRERLEGLGKADEMQGVTVQPMISEGIEVIVGLTQDPSFGPLIMFGMGGIYAEFLKDITFRIHPLTDVDVQEMVRSVKAHQLFAGWRGSKPSDVKALEDLLLRVSAMVEDLPQIEEMDLNPVKAQEQGKGYVVVDARILLS</sequence>
<name>X0ULP6_9ZZZZ</name>
<dbReference type="AlphaFoldDB" id="X0ULP6"/>
<dbReference type="InterPro" id="IPR051538">
    <property type="entry name" value="Acyl-CoA_Synth/Transferase"/>
</dbReference>
<evidence type="ECO:0000313" key="4">
    <source>
        <dbReference type="EMBL" id="GAG01273.1"/>
    </source>
</evidence>
<evidence type="ECO:0000256" key="2">
    <source>
        <dbReference type="ARBA" id="ARBA00022741"/>
    </source>
</evidence>
<dbReference type="Gene3D" id="3.30.470.20">
    <property type="entry name" value="ATP-grasp fold, B domain"/>
    <property type="match status" value="1"/>
</dbReference>
<dbReference type="PANTHER" id="PTHR43334:SF1">
    <property type="entry name" value="3-HYDROXYPROPIONATE--COA LIGASE [ADP-FORMING]"/>
    <property type="match status" value="1"/>
</dbReference>
<reference evidence="4" key="1">
    <citation type="journal article" date="2014" name="Front. Microbiol.">
        <title>High frequency of phylogenetically diverse reductive dehalogenase-homologous genes in deep subseafloor sedimentary metagenomes.</title>
        <authorList>
            <person name="Kawai M."/>
            <person name="Futagami T."/>
            <person name="Toyoda A."/>
            <person name="Takaki Y."/>
            <person name="Nishi S."/>
            <person name="Hori S."/>
            <person name="Arai W."/>
            <person name="Tsubouchi T."/>
            <person name="Morono Y."/>
            <person name="Uchiyama I."/>
            <person name="Ito T."/>
            <person name="Fujiyama A."/>
            <person name="Inagaki F."/>
            <person name="Takami H."/>
        </authorList>
    </citation>
    <scope>NUCLEOTIDE SEQUENCE</scope>
    <source>
        <strain evidence="4">Expedition CK06-06</strain>
    </source>
</reference>
<keyword evidence="2" id="KW-0547">Nucleotide-binding</keyword>
<evidence type="ECO:0008006" key="5">
    <source>
        <dbReference type="Google" id="ProtNLM"/>
    </source>
</evidence>